<dbReference type="EMBL" id="VXIV02002337">
    <property type="protein sequence ID" value="KAF6026157.1"/>
    <property type="molecule type" value="Genomic_DNA"/>
</dbReference>
<protein>
    <submittedName>
        <fullName evidence="1">Uncharacterized protein</fullName>
    </submittedName>
</protein>
<keyword evidence="2" id="KW-1185">Reference proteome</keyword>
<dbReference type="AlphaFoldDB" id="A0A7J7JJD3"/>
<sequence>MQCHRSAKQLCRDVCKLYATSTSAKSSTPKYQCHQKKTPQVDYIDSNSSETKDVAATSSLLLLPLKVDQGPVDDYILNI</sequence>
<gene>
    <name evidence="1" type="ORF">EB796_015534</name>
</gene>
<evidence type="ECO:0000313" key="1">
    <source>
        <dbReference type="EMBL" id="KAF6026157.1"/>
    </source>
</evidence>
<name>A0A7J7JJD3_BUGNE</name>
<dbReference type="Proteomes" id="UP000593567">
    <property type="component" value="Unassembled WGS sequence"/>
</dbReference>
<evidence type="ECO:0000313" key="2">
    <source>
        <dbReference type="Proteomes" id="UP000593567"/>
    </source>
</evidence>
<proteinExistence type="predicted"/>
<accession>A0A7J7JJD3</accession>
<reference evidence="1" key="1">
    <citation type="submission" date="2020-06" db="EMBL/GenBank/DDBJ databases">
        <title>Draft genome of Bugula neritina, a colonial animal packing powerful symbionts and potential medicines.</title>
        <authorList>
            <person name="Rayko M."/>
        </authorList>
    </citation>
    <scope>NUCLEOTIDE SEQUENCE [LARGE SCALE GENOMIC DNA]</scope>
    <source>
        <strain evidence="1">Kwan_BN1</strain>
    </source>
</reference>
<organism evidence="1 2">
    <name type="scientific">Bugula neritina</name>
    <name type="common">Brown bryozoan</name>
    <name type="synonym">Sertularia neritina</name>
    <dbReference type="NCBI Taxonomy" id="10212"/>
    <lineage>
        <taxon>Eukaryota</taxon>
        <taxon>Metazoa</taxon>
        <taxon>Spiralia</taxon>
        <taxon>Lophotrochozoa</taxon>
        <taxon>Bryozoa</taxon>
        <taxon>Gymnolaemata</taxon>
        <taxon>Cheilostomatida</taxon>
        <taxon>Flustrina</taxon>
        <taxon>Buguloidea</taxon>
        <taxon>Bugulidae</taxon>
        <taxon>Bugula</taxon>
    </lineage>
</organism>
<comment type="caution">
    <text evidence="1">The sequence shown here is derived from an EMBL/GenBank/DDBJ whole genome shotgun (WGS) entry which is preliminary data.</text>
</comment>